<comment type="caution">
    <text evidence="1">The sequence shown here is derived from an EMBL/GenBank/DDBJ whole genome shotgun (WGS) entry which is preliminary data.</text>
</comment>
<dbReference type="SUPFAM" id="SSF49313">
    <property type="entry name" value="Cadherin-like"/>
    <property type="match status" value="1"/>
</dbReference>
<dbReference type="EMBL" id="JAUOPB010000334">
    <property type="protein sequence ID" value="MDO6425153.1"/>
    <property type="molecule type" value="Genomic_DNA"/>
</dbReference>
<dbReference type="Proteomes" id="UP001169760">
    <property type="component" value="Unassembled WGS sequence"/>
</dbReference>
<evidence type="ECO:0000313" key="2">
    <source>
        <dbReference type="Proteomes" id="UP001169760"/>
    </source>
</evidence>
<dbReference type="GO" id="GO:0016020">
    <property type="term" value="C:membrane"/>
    <property type="evidence" value="ECO:0007669"/>
    <property type="project" value="InterPro"/>
</dbReference>
<accession>A0AAW7XEL0</accession>
<feature type="non-terminal residue" evidence="1">
    <location>
        <position position="1"/>
    </location>
</feature>
<dbReference type="RefSeq" id="WP_303494572.1">
    <property type="nucleotide sequence ID" value="NZ_JAUOPB010000334.1"/>
</dbReference>
<organism evidence="1 2">
    <name type="scientific">Saccharophagus degradans</name>
    <dbReference type="NCBI Taxonomy" id="86304"/>
    <lineage>
        <taxon>Bacteria</taxon>
        <taxon>Pseudomonadati</taxon>
        <taxon>Pseudomonadota</taxon>
        <taxon>Gammaproteobacteria</taxon>
        <taxon>Cellvibrionales</taxon>
        <taxon>Cellvibrionaceae</taxon>
        <taxon>Saccharophagus</taxon>
    </lineage>
</organism>
<reference evidence="1" key="1">
    <citation type="submission" date="2023-07" db="EMBL/GenBank/DDBJ databases">
        <title>Genome content predicts the carbon catabolic preferences of heterotrophic bacteria.</title>
        <authorList>
            <person name="Gralka M."/>
        </authorList>
    </citation>
    <scope>NUCLEOTIDE SEQUENCE</scope>
    <source>
        <strain evidence="1">I3M17_2</strain>
    </source>
</reference>
<dbReference type="Pfam" id="PF05345">
    <property type="entry name" value="He_PIG"/>
    <property type="match status" value="1"/>
</dbReference>
<sequence length="86" mass="9503">TLTEGIDFWDPEGDTITALLALDNYPSWLTITETTAGVWTLSGVPNEAKDTDYEFKLAISDVSETAVRTVELNVFEDHTPEPITVD</sequence>
<proteinExistence type="predicted"/>
<dbReference type="Gene3D" id="2.60.40.10">
    <property type="entry name" value="Immunoglobulins"/>
    <property type="match status" value="1"/>
</dbReference>
<dbReference type="InterPro" id="IPR015919">
    <property type="entry name" value="Cadherin-like_sf"/>
</dbReference>
<dbReference type="InterPro" id="IPR013783">
    <property type="entry name" value="Ig-like_fold"/>
</dbReference>
<protein>
    <submittedName>
        <fullName evidence="1">Ig domain-containing protein</fullName>
    </submittedName>
</protein>
<gene>
    <name evidence="1" type="ORF">Q4521_21930</name>
</gene>
<name>A0AAW7XEL0_9GAMM</name>
<evidence type="ECO:0000313" key="1">
    <source>
        <dbReference type="EMBL" id="MDO6425153.1"/>
    </source>
</evidence>
<feature type="non-terminal residue" evidence="1">
    <location>
        <position position="86"/>
    </location>
</feature>
<dbReference type="AlphaFoldDB" id="A0AAW7XEL0"/>
<dbReference type="GO" id="GO:0005509">
    <property type="term" value="F:calcium ion binding"/>
    <property type="evidence" value="ECO:0007669"/>
    <property type="project" value="InterPro"/>
</dbReference>